<feature type="compositionally biased region" description="Polar residues" evidence="1">
    <location>
        <begin position="97"/>
        <end position="106"/>
    </location>
</feature>
<keyword evidence="4" id="KW-1185">Reference proteome</keyword>
<keyword evidence="2" id="KW-0472">Membrane</keyword>
<comment type="caution">
    <text evidence="3">The sequence shown here is derived from an EMBL/GenBank/DDBJ whole genome shotgun (WGS) entry which is preliminary data.</text>
</comment>
<gene>
    <name evidence="3" type="ORF">HO173_008354</name>
</gene>
<sequence>MNRAAQGTTPSIIINRTMFIRSTCSLGLMAFSRPISILARTCNVPPVRAASARLGMHIHKCPSRPFHSSIRTLQQSQDKDTASSKPYTKTTPPPTNLEKQSVQAQAPTDDEMERFIPGFANLGVDAKLAHIQILKSLGKYDPKWKLGAYEALTMKEKEIQDADRWYKKAFRSIAWGPTILINAIIAVIWF</sequence>
<dbReference type="EMBL" id="JACCJC010000038">
    <property type="protein sequence ID" value="KAF6233422.1"/>
    <property type="molecule type" value="Genomic_DNA"/>
</dbReference>
<dbReference type="GeneID" id="59290010"/>
<name>A0A8H6FRL7_9LECA</name>
<dbReference type="AlphaFoldDB" id="A0A8H6FRL7"/>
<dbReference type="OrthoDB" id="5399501at2759"/>
<dbReference type="RefSeq" id="XP_037162840.1">
    <property type="nucleotide sequence ID" value="XM_037310254.1"/>
</dbReference>
<evidence type="ECO:0000313" key="4">
    <source>
        <dbReference type="Proteomes" id="UP000578531"/>
    </source>
</evidence>
<proteinExistence type="predicted"/>
<reference evidence="3 4" key="1">
    <citation type="journal article" date="2020" name="Genomics">
        <title>Complete, high-quality genomes from long-read metagenomic sequencing of two wolf lichen thalli reveals enigmatic genome architecture.</title>
        <authorList>
            <person name="McKenzie S.K."/>
            <person name="Walston R.F."/>
            <person name="Allen J.L."/>
        </authorList>
    </citation>
    <scope>NUCLEOTIDE SEQUENCE [LARGE SCALE GENOMIC DNA]</scope>
    <source>
        <strain evidence="3">WasteWater2</strain>
    </source>
</reference>
<accession>A0A8H6FRL7</accession>
<evidence type="ECO:0000256" key="1">
    <source>
        <dbReference type="SAM" id="MobiDB-lite"/>
    </source>
</evidence>
<keyword evidence="2" id="KW-1133">Transmembrane helix</keyword>
<keyword evidence="2" id="KW-0812">Transmembrane</keyword>
<organism evidence="3 4">
    <name type="scientific">Letharia columbiana</name>
    <dbReference type="NCBI Taxonomy" id="112416"/>
    <lineage>
        <taxon>Eukaryota</taxon>
        <taxon>Fungi</taxon>
        <taxon>Dikarya</taxon>
        <taxon>Ascomycota</taxon>
        <taxon>Pezizomycotina</taxon>
        <taxon>Lecanoromycetes</taxon>
        <taxon>OSLEUM clade</taxon>
        <taxon>Lecanoromycetidae</taxon>
        <taxon>Lecanorales</taxon>
        <taxon>Lecanorineae</taxon>
        <taxon>Parmeliaceae</taxon>
        <taxon>Letharia</taxon>
    </lineage>
</organism>
<protein>
    <submittedName>
        <fullName evidence="3">Uncharacterized protein</fullName>
    </submittedName>
</protein>
<dbReference type="Proteomes" id="UP000578531">
    <property type="component" value="Unassembled WGS sequence"/>
</dbReference>
<evidence type="ECO:0000313" key="3">
    <source>
        <dbReference type="EMBL" id="KAF6233422.1"/>
    </source>
</evidence>
<evidence type="ECO:0000256" key="2">
    <source>
        <dbReference type="SAM" id="Phobius"/>
    </source>
</evidence>
<feature type="region of interest" description="Disordered" evidence="1">
    <location>
        <begin position="70"/>
        <end position="106"/>
    </location>
</feature>
<feature type="transmembrane region" description="Helical" evidence="2">
    <location>
        <begin position="169"/>
        <end position="189"/>
    </location>
</feature>